<dbReference type="Proteomes" id="UP000077684">
    <property type="component" value="Unassembled WGS sequence"/>
</dbReference>
<dbReference type="AlphaFoldDB" id="A0A8X7STK2"/>
<comment type="caution">
    <text evidence="2">The sequence shown here is derived from an EMBL/GenBank/DDBJ whole genome shotgun (WGS) entry which is preliminary data.</text>
</comment>
<feature type="compositionally biased region" description="Low complexity" evidence="1">
    <location>
        <begin position="53"/>
        <end position="65"/>
    </location>
</feature>
<feature type="region of interest" description="Disordered" evidence="1">
    <location>
        <begin position="83"/>
        <end position="118"/>
    </location>
</feature>
<evidence type="ECO:0000313" key="3">
    <source>
        <dbReference type="Proteomes" id="UP000077684"/>
    </source>
</evidence>
<protein>
    <submittedName>
        <fullName evidence="2">Uncharacterized protein</fullName>
    </submittedName>
</protein>
<reference evidence="2" key="1">
    <citation type="submission" date="2016-04" db="EMBL/GenBank/DDBJ databases">
        <authorList>
            <person name="Nguyen H.D."/>
            <person name="Samba Siva P."/>
            <person name="Cullis J."/>
            <person name="Levesque C.A."/>
            <person name="Hambleton S."/>
        </authorList>
    </citation>
    <scope>NUCLEOTIDE SEQUENCE</scope>
    <source>
        <strain evidence="2">DAOMC 236426</strain>
    </source>
</reference>
<feature type="compositionally biased region" description="Polar residues" evidence="1">
    <location>
        <begin position="1"/>
        <end position="15"/>
    </location>
</feature>
<evidence type="ECO:0000256" key="1">
    <source>
        <dbReference type="SAM" id="MobiDB-lite"/>
    </source>
</evidence>
<name>A0A8X7STK2_9BASI</name>
<organism evidence="2 3">
    <name type="scientific">Tilletia controversa</name>
    <name type="common">dwarf bunt fungus</name>
    <dbReference type="NCBI Taxonomy" id="13291"/>
    <lineage>
        <taxon>Eukaryota</taxon>
        <taxon>Fungi</taxon>
        <taxon>Dikarya</taxon>
        <taxon>Basidiomycota</taxon>
        <taxon>Ustilaginomycotina</taxon>
        <taxon>Exobasidiomycetes</taxon>
        <taxon>Tilletiales</taxon>
        <taxon>Tilletiaceae</taxon>
        <taxon>Tilletia</taxon>
    </lineage>
</organism>
<feature type="region of interest" description="Disordered" evidence="1">
    <location>
        <begin position="53"/>
        <end position="72"/>
    </location>
</feature>
<proteinExistence type="predicted"/>
<feature type="region of interest" description="Disordered" evidence="1">
    <location>
        <begin position="1"/>
        <end position="20"/>
    </location>
</feature>
<accession>A0A8X7STK2</accession>
<dbReference type="EMBL" id="LWDE02001364">
    <property type="protein sequence ID" value="KAE8241309.1"/>
    <property type="molecule type" value="Genomic_DNA"/>
</dbReference>
<gene>
    <name evidence="2" type="ORF">A4X06_0g7584</name>
</gene>
<evidence type="ECO:0000313" key="2">
    <source>
        <dbReference type="EMBL" id="KAE8241309.1"/>
    </source>
</evidence>
<keyword evidence="3" id="KW-1185">Reference proteome</keyword>
<feature type="compositionally biased region" description="Polar residues" evidence="1">
    <location>
        <begin position="107"/>
        <end position="118"/>
    </location>
</feature>
<sequence length="118" mass="12265">MSSDTSGGTATPTNKSEMDRLLEAIQASAEATRIMGTRFDGIERDLAEFKTGRTAATDGATPATASPFTPQVLRPGIVPGYIARPGYTPSPATPTARGVSLSLRSPARSQPRPTSESA</sequence>
<reference evidence="2" key="2">
    <citation type="journal article" date="2019" name="IMA Fungus">
        <title>Genome sequencing and comparison of five Tilletia species to identify candidate genes for the detection of regulated species infecting wheat.</title>
        <authorList>
            <person name="Nguyen H.D.T."/>
            <person name="Sultana T."/>
            <person name="Kesanakurti P."/>
            <person name="Hambleton S."/>
        </authorList>
    </citation>
    <scope>NUCLEOTIDE SEQUENCE</scope>
    <source>
        <strain evidence="2">DAOMC 236426</strain>
    </source>
</reference>